<protein>
    <recommendedName>
        <fullName evidence="2">histidine kinase</fullName>
        <ecNumber evidence="2">2.7.13.3</ecNumber>
    </recommendedName>
</protein>
<dbReference type="Proteomes" id="UP001302806">
    <property type="component" value="Chromosome"/>
</dbReference>
<dbReference type="InterPro" id="IPR005467">
    <property type="entry name" value="His_kinase_dom"/>
</dbReference>
<dbReference type="PANTHER" id="PTHR24421:SF10">
    <property type="entry name" value="NITRATE_NITRITE SENSOR PROTEIN NARQ"/>
    <property type="match status" value="1"/>
</dbReference>
<evidence type="ECO:0000256" key="7">
    <source>
        <dbReference type="ARBA" id="ARBA00022840"/>
    </source>
</evidence>
<gene>
    <name evidence="12" type="ORF">RHP51_14225</name>
</gene>
<dbReference type="PROSITE" id="PS50005">
    <property type="entry name" value="TPR"/>
    <property type="match status" value="1"/>
</dbReference>
<evidence type="ECO:0000313" key="12">
    <source>
        <dbReference type="EMBL" id="WNH08287.1"/>
    </source>
</evidence>
<evidence type="ECO:0000256" key="8">
    <source>
        <dbReference type="ARBA" id="ARBA00023012"/>
    </source>
</evidence>
<proteinExistence type="predicted"/>
<dbReference type="SUPFAM" id="SSF55874">
    <property type="entry name" value="ATPase domain of HSP90 chaperone/DNA topoisomerase II/histidine kinase"/>
    <property type="match status" value="1"/>
</dbReference>
<dbReference type="PROSITE" id="PS50109">
    <property type="entry name" value="HIS_KIN"/>
    <property type="match status" value="1"/>
</dbReference>
<dbReference type="CDD" id="cd16917">
    <property type="entry name" value="HATPase_UhpB-NarQ-NarX-like"/>
    <property type="match status" value="1"/>
</dbReference>
<dbReference type="InterPro" id="IPR036890">
    <property type="entry name" value="HATPase_C_sf"/>
</dbReference>
<dbReference type="InterPro" id="IPR050482">
    <property type="entry name" value="Sensor_HK_TwoCompSys"/>
</dbReference>
<keyword evidence="10" id="KW-1133">Transmembrane helix</keyword>
<name>A0ABY9XR46_9FLAO</name>
<keyword evidence="6 12" id="KW-0418">Kinase</keyword>
<evidence type="ECO:0000256" key="6">
    <source>
        <dbReference type="ARBA" id="ARBA00022777"/>
    </source>
</evidence>
<evidence type="ECO:0000256" key="4">
    <source>
        <dbReference type="ARBA" id="ARBA00022679"/>
    </source>
</evidence>
<keyword evidence="7" id="KW-0067">ATP-binding</keyword>
<sequence>MNIKFYLLLLFCSYASFSQEVINHNLDSIQYYLAKTENTKFSTIDKRLHYANRAKILSKNEQIDSLIIKSYITLSSIYSEKNNNKEFLYYNHNALKLAYKIKDSIALAKVNKNLGYYYYNRVIDSAYYYDDRAEKLFNALKDNYNRAVVLLDIALIQKQEKDLTGSELTSIKGLSLLDKLEETKDVIKYQLHFYNNLGHIFKILEQFDEAIFYYKKSIDKQNEFDSSNKVMLNNLKNNLAVTYKDASQYDYALNQLNEILDNKNLKNERPDFYALVLDNYAHALFLSNNYEKLPNLYLKALKICDSIGVESYTVIINQHLAQYYKSFNKIDSAKYYAYKSKEISEKYSKDDLLRSLLLLSQIEDDSVAVKYYDKYIKLNDSLIKNERATRKKFTRIQYETNQIEKKNKQITRERLWLLIISIILVVTSLLLYIVITQRNKNRQLKFIQQQQEANEEIYNLMLSQNESIEEARTLEKQRISEELHDGVLGRLFGARLSLDSLNMNNSAEAIKTRSQYIDELKTIEQDIRKVSHELNTDFVSGSGFIDIIKTLVETQTNVYKLEYNLDHDGTIIWDEISNKTKIHIYRIIQESLHNIYKHANASIVDINFKLKNKVICLTITDDGLGFNVNKAKSGIGLKNMNSRIKEIDGTINITSKENVGTTVTIEAPIA</sequence>
<dbReference type="Gene3D" id="1.25.40.10">
    <property type="entry name" value="Tetratricopeptide repeat domain"/>
    <property type="match status" value="1"/>
</dbReference>
<organism evidence="12 13">
    <name type="scientific">Thalassobellus suaedae</name>
    <dbReference type="NCBI Taxonomy" id="3074124"/>
    <lineage>
        <taxon>Bacteria</taxon>
        <taxon>Pseudomonadati</taxon>
        <taxon>Bacteroidota</taxon>
        <taxon>Flavobacteriia</taxon>
        <taxon>Flavobacteriales</taxon>
        <taxon>Flavobacteriaceae</taxon>
        <taxon>Thalassobellus</taxon>
    </lineage>
</organism>
<reference evidence="12 13" key="1">
    <citation type="submission" date="2023-09" db="EMBL/GenBank/DDBJ databases">
        <title>Thalassobella suaedae gen. nov., sp. nov., a marine bacterium of the family Flavobacteriaceae isolated from a halophyte Suaeda japonica.</title>
        <authorList>
            <person name="Lee S.Y."/>
            <person name="Hwang C.Y."/>
        </authorList>
    </citation>
    <scope>NUCLEOTIDE SEQUENCE [LARGE SCALE GENOMIC DNA]</scope>
    <source>
        <strain evidence="12 13">HL-DH14</strain>
    </source>
</reference>
<evidence type="ECO:0000256" key="1">
    <source>
        <dbReference type="ARBA" id="ARBA00000085"/>
    </source>
</evidence>
<dbReference type="SMART" id="SM00028">
    <property type="entry name" value="TPR"/>
    <property type="match status" value="2"/>
</dbReference>
<evidence type="ECO:0000256" key="3">
    <source>
        <dbReference type="ARBA" id="ARBA00022553"/>
    </source>
</evidence>
<dbReference type="EMBL" id="CP134537">
    <property type="protein sequence ID" value="WNH08287.1"/>
    <property type="molecule type" value="Genomic_DNA"/>
</dbReference>
<feature type="repeat" description="TPR" evidence="9">
    <location>
        <begin position="191"/>
        <end position="224"/>
    </location>
</feature>
<dbReference type="Pfam" id="PF02518">
    <property type="entry name" value="HATPase_c"/>
    <property type="match status" value="1"/>
</dbReference>
<keyword evidence="3" id="KW-0597">Phosphoprotein</keyword>
<dbReference type="Gene3D" id="1.20.5.1930">
    <property type="match status" value="1"/>
</dbReference>
<comment type="catalytic activity">
    <reaction evidence="1">
        <text>ATP + protein L-histidine = ADP + protein N-phospho-L-histidine.</text>
        <dbReference type="EC" id="2.7.13.3"/>
    </reaction>
</comment>
<dbReference type="SMART" id="SM00387">
    <property type="entry name" value="HATPase_c"/>
    <property type="match status" value="1"/>
</dbReference>
<dbReference type="InterPro" id="IPR003594">
    <property type="entry name" value="HATPase_dom"/>
</dbReference>
<dbReference type="SUPFAM" id="SSF48452">
    <property type="entry name" value="TPR-like"/>
    <property type="match status" value="1"/>
</dbReference>
<evidence type="ECO:0000256" key="2">
    <source>
        <dbReference type="ARBA" id="ARBA00012438"/>
    </source>
</evidence>
<keyword evidence="4" id="KW-0808">Transferase</keyword>
<evidence type="ECO:0000256" key="9">
    <source>
        <dbReference type="PROSITE-ProRule" id="PRU00339"/>
    </source>
</evidence>
<keyword evidence="8" id="KW-0902">Two-component regulatory system</keyword>
<keyword evidence="5" id="KW-0547">Nucleotide-binding</keyword>
<dbReference type="InterPro" id="IPR011712">
    <property type="entry name" value="Sig_transdc_His_kin_sub3_dim/P"/>
</dbReference>
<dbReference type="InterPro" id="IPR019734">
    <property type="entry name" value="TPR_rpt"/>
</dbReference>
<dbReference type="PANTHER" id="PTHR24421">
    <property type="entry name" value="NITRATE/NITRITE SENSOR PROTEIN NARX-RELATED"/>
    <property type="match status" value="1"/>
</dbReference>
<evidence type="ECO:0000259" key="11">
    <source>
        <dbReference type="PROSITE" id="PS50109"/>
    </source>
</evidence>
<evidence type="ECO:0000313" key="13">
    <source>
        <dbReference type="Proteomes" id="UP001302806"/>
    </source>
</evidence>
<evidence type="ECO:0000256" key="10">
    <source>
        <dbReference type="SAM" id="Phobius"/>
    </source>
</evidence>
<dbReference type="InterPro" id="IPR011990">
    <property type="entry name" value="TPR-like_helical_dom_sf"/>
</dbReference>
<dbReference type="EC" id="2.7.13.3" evidence="2"/>
<keyword evidence="10" id="KW-0812">Transmembrane</keyword>
<feature type="transmembrane region" description="Helical" evidence="10">
    <location>
        <begin position="415"/>
        <end position="435"/>
    </location>
</feature>
<dbReference type="Gene3D" id="3.30.565.10">
    <property type="entry name" value="Histidine kinase-like ATPase, C-terminal domain"/>
    <property type="match status" value="1"/>
</dbReference>
<evidence type="ECO:0000256" key="5">
    <source>
        <dbReference type="ARBA" id="ARBA00022741"/>
    </source>
</evidence>
<dbReference type="RefSeq" id="WP_415864994.1">
    <property type="nucleotide sequence ID" value="NZ_CP134537.1"/>
</dbReference>
<keyword evidence="9" id="KW-0802">TPR repeat</keyword>
<feature type="domain" description="Histidine kinase" evidence="11">
    <location>
        <begin position="584"/>
        <end position="670"/>
    </location>
</feature>
<accession>A0ABY9XR46</accession>
<keyword evidence="10" id="KW-0472">Membrane</keyword>
<dbReference type="Pfam" id="PF07730">
    <property type="entry name" value="HisKA_3"/>
    <property type="match status" value="1"/>
</dbReference>
<dbReference type="GO" id="GO:0016301">
    <property type="term" value="F:kinase activity"/>
    <property type="evidence" value="ECO:0007669"/>
    <property type="project" value="UniProtKB-KW"/>
</dbReference>